<proteinExistence type="predicted"/>
<dbReference type="Proteomes" id="UP000199399">
    <property type="component" value="Unassembled WGS sequence"/>
</dbReference>
<protein>
    <submittedName>
        <fullName evidence="1">Putative phosphonate metabolism protein</fullName>
    </submittedName>
</protein>
<evidence type="ECO:0000313" key="1">
    <source>
        <dbReference type="EMBL" id="SDG53124.1"/>
    </source>
</evidence>
<dbReference type="InterPro" id="IPR009389">
    <property type="entry name" value="DUF1045"/>
</dbReference>
<dbReference type="EMBL" id="FNBP01000008">
    <property type="protein sequence ID" value="SDG53124.1"/>
    <property type="molecule type" value="Genomic_DNA"/>
</dbReference>
<evidence type="ECO:0000313" key="2">
    <source>
        <dbReference type="Proteomes" id="UP000199399"/>
    </source>
</evidence>
<sequence>MKFDRYAIYFTPQGSLAEVGAAWLGWDVARGQRVAHPQVAGLDVGGVTETPRKYGLHATIKPPFSLADGTSAEDLVFAFTALCAQIAPVTLKGLTLSRLGRFLALTAEGDSNALDTMAAKVVANLDAFRAPPSDADLARRRRANLTPAQEANLERWGYPYVMDAFRFHITLTGKLPKSEQARVNAALVTYFNPYLPQPFVLDSLTLVGQAEDGMFHEVHRATLSG</sequence>
<dbReference type="PIRSF" id="PIRSF033328">
    <property type="entry name" value="Phest_Mll4975"/>
    <property type="match status" value="1"/>
</dbReference>
<dbReference type="AlphaFoldDB" id="A0A1G7V073"/>
<organism evidence="1 2">
    <name type="scientific">Sulfitobacter delicatus</name>
    <dbReference type="NCBI Taxonomy" id="218672"/>
    <lineage>
        <taxon>Bacteria</taxon>
        <taxon>Pseudomonadati</taxon>
        <taxon>Pseudomonadota</taxon>
        <taxon>Alphaproteobacteria</taxon>
        <taxon>Rhodobacterales</taxon>
        <taxon>Roseobacteraceae</taxon>
        <taxon>Sulfitobacter</taxon>
    </lineage>
</organism>
<reference evidence="2" key="1">
    <citation type="submission" date="2016-10" db="EMBL/GenBank/DDBJ databases">
        <authorList>
            <person name="Varghese N."/>
            <person name="Submissions S."/>
        </authorList>
    </citation>
    <scope>NUCLEOTIDE SEQUENCE [LARGE SCALE GENOMIC DNA]</scope>
    <source>
        <strain evidence="2">DSM 16477</strain>
    </source>
</reference>
<dbReference type="STRING" id="218672.SAMN04489759_108175"/>
<dbReference type="NCBIfam" id="TIGR03223">
    <property type="entry name" value="Phn_opern_protn"/>
    <property type="match status" value="1"/>
</dbReference>
<dbReference type="Gene3D" id="3.90.1140.10">
    <property type="entry name" value="Cyclic phosphodiesterase"/>
    <property type="match status" value="1"/>
</dbReference>
<dbReference type="RefSeq" id="WP_093743379.1">
    <property type="nucleotide sequence ID" value="NZ_FNBP01000008.1"/>
</dbReference>
<gene>
    <name evidence="1" type="ORF">SAMN04489759_108175</name>
</gene>
<dbReference type="OrthoDB" id="4954742at2"/>
<dbReference type="Pfam" id="PF06299">
    <property type="entry name" value="DUF1045"/>
    <property type="match status" value="1"/>
</dbReference>
<accession>A0A1G7V073</accession>
<name>A0A1G7V073_9RHOB</name>
<keyword evidence="2" id="KW-1185">Reference proteome</keyword>